<evidence type="ECO:0000313" key="1">
    <source>
        <dbReference type="EMBL" id="CDW18474.1"/>
    </source>
</evidence>
<reference evidence="1" key="1">
    <citation type="submission" date="2014-05" db="EMBL/GenBank/DDBJ databases">
        <authorList>
            <person name="Chronopoulou M."/>
        </authorList>
    </citation>
    <scope>NUCLEOTIDE SEQUENCE</scope>
    <source>
        <tissue evidence="1">Whole organism</tissue>
    </source>
</reference>
<feature type="non-terminal residue" evidence="1">
    <location>
        <position position="1"/>
    </location>
</feature>
<dbReference type="AlphaFoldDB" id="A0A0K2SXL3"/>
<accession>A0A0K2SXL3</accession>
<proteinExistence type="predicted"/>
<organism evidence="1">
    <name type="scientific">Lepeophtheirus salmonis</name>
    <name type="common">Salmon louse</name>
    <name type="synonym">Caligus salmonis</name>
    <dbReference type="NCBI Taxonomy" id="72036"/>
    <lineage>
        <taxon>Eukaryota</taxon>
        <taxon>Metazoa</taxon>
        <taxon>Ecdysozoa</taxon>
        <taxon>Arthropoda</taxon>
        <taxon>Crustacea</taxon>
        <taxon>Multicrustacea</taxon>
        <taxon>Hexanauplia</taxon>
        <taxon>Copepoda</taxon>
        <taxon>Siphonostomatoida</taxon>
        <taxon>Caligidae</taxon>
        <taxon>Lepeophtheirus</taxon>
    </lineage>
</organism>
<sequence>TAYSTRSDKIWTVRFIAGCKLSIATHPGTAISGLLKGSNVRKGSIKNAIRIYLSYSESEFKHPLR</sequence>
<dbReference type="EMBL" id="HACA01001113">
    <property type="protein sequence ID" value="CDW18474.1"/>
    <property type="molecule type" value="Transcribed_RNA"/>
</dbReference>
<protein>
    <submittedName>
        <fullName evidence="1">Uncharacterized protein</fullName>
    </submittedName>
</protein>
<name>A0A0K2SXL3_LEPSM</name>